<accession>A0ABV3Y602</accession>
<comment type="caution">
    <text evidence="2">The sequence shown here is derived from an EMBL/GenBank/DDBJ whole genome shotgun (WGS) entry which is preliminary data.</text>
</comment>
<evidence type="ECO:0000313" key="2">
    <source>
        <dbReference type="EMBL" id="MEX6430992.1"/>
    </source>
</evidence>
<evidence type="ECO:0000313" key="3">
    <source>
        <dbReference type="Proteomes" id="UP001560267"/>
    </source>
</evidence>
<keyword evidence="1" id="KW-0812">Transmembrane</keyword>
<dbReference type="EMBL" id="JBFSHR010000162">
    <property type="protein sequence ID" value="MEX6430992.1"/>
    <property type="molecule type" value="Genomic_DNA"/>
</dbReference>
<feature type="transmembrane region" description="Helical" evidence="1">
    <location>
        <begin position="43"/>
        <end position="67"/>
    </location>
</feature>
<keyword evidence="1" id="KW-1133">Transmembrane helix</keyword>
<keyword evidence="3" id="KW-1185">Reference proteome</keyword>
<gene>
    <name evidence="2" type="ORF">AB6A68_14340</name>
</gene>
<protein>
    <submittedName>
        <fullName evidence="2">Uncharacterized protein</fullName>
    </submittedName>
</protein>
<sequence>MPPSVCPHGPITRLPFEYQLTFTPRQERILIILSVVSERLFQLVALGPAVSAMPLLYNVIAMPAGIWRCRRAAHLSYPLVVGAIALGSLVGIIVGVVLRAIVVANLTVFEPLLDGPTLPGRFNFYGGSDGVAVT</sequence>
<proteinExistence type="predicted"/>
<feature type="transmembrane region" description="Helical" evidence="1">
    <location>
        <begin position="79"/>
        <end position="102"/>
    </location>
</feature>
<name>A0ABV3Y602_9ACTN</name>
<evidence type="ECO:0000256" key="1">
    <source>
        <dbReference type="SAM" id="Phobius"/>
    </source>
</evidence>
<reference evidence="2 3" key="1">
    <citation type="submission" date="2024-07" db="EMBL/GenBank/DDBJ databases">
        <title>Draft Genome Sequence of Ferrimicrobium acidiphilum Strain YE2023, Isolated from a Pulp of Bioleach Reactor.</title>
        <authorList>
            <person name="Elkina Y.A."/>
            <person name="Bulaeva A.G."/>
            <person name="Beletsky A.V."/>
            <person name="Mardanov A.V."/>
        </authorList>
    </citation>
    <scope>NUCLEOTIDE SEQUENCE [LARGE SCALE GENOMIC DNA]</scope>
    <source>
        <strain evidence="2 3">YE2023</strain>
    </source>
</reference>
<dbReference type="Proteomes" id="UP001560267">
    <property type="component" value="Unassembled WGS sequence"/>
</dbReference>
<keyword evidence="1" id="KW-0472">Membrane</keyword>
<organism evidence="2 3">
    <name type="scientific">Ferrimicrobium acidiphilum</name>
    <dbReference type="NCBI Taxonomy" id="121039"/>
    <lineage>
        <taxon>Bacteria</taxon>
        <taxon>Bacillati</taxon>
        <taxon>Actinomycetota</taxon>
        <taxon>Acidimicrobiia</taxon>
        <taxon>Acidimicrobiales</taxon>
        <taxon>Acidimicrobiaceae</taxon>
        <taxon>Ferrimicrobium</taxon>
    </lineage>
</organism>